<keyword evidence="2" id="KW-0677">Repeat</keyword>
<evidence type="ECO:0000313" key="4">
    <source>
        <dbReference type="EMBL" id="RYO78604.1"/>
    </source>
</evidence>
<organism evidence="4 5">
    <name type="scientific">Monosporascus cannonballus</name>
    <dbReference type="NCBI Taxonomy" id="155416"/>
    <lineage>
        <taxon>Eukaryota</taxon>
        <taxon>Fungi</taxon>
        <taxon>Dikarya</taxon>
        <taxon>Ascomycota</taxon>
        <taxon>Pezizomycotina</taxon>
        <taxon>Sordariomycetes</taxon>
        <taxon>Xylariomycetidae</taxon>
        <taxon>Xylariales</taxon>
        <taxon>Xylariales incertae sedis</taxon>
        <taxon>Monosporascus</taxon>
    </lineage>
</organism>
<feature type="region of interest" description="Disordered" evidence="3">
    <location>
        <begin position="167"/>
        <end position="190"/>
    </location>
</feature>
<sequence length="190" mass="20309">MNTRPPIEAPNEPVVLSVSFNNDCSRFAVGLDSGFGIFQSSTCELQASKDFGGGLGLVQMMGNANYLALAGGGRSPKFPSNKVIIWDDSKGKVALEISTLTSVRGVQLSKTRVVVVLHNSGTLIRIFSTNSGAKIAERRRGAEAATVYSMRFSPSALGALRPRICNPIRPDQADEPTESAEALATPQRRK</sequence>
<evidence type="ECO:0000256" key="1">
    <source>
        <dbReference type="ARBA" id="ARBA00022574"/>
    </source>
</evidence>
<comment type="caution">
    <text evidence="4">The sequence shown here is derived from an EMBL/GenBank/DDBJ whole genome shotgun (WGS) entry which is preliminary data.</text>
</comment>
<gene>
    <name evidence="4" type="ORF">DL762_008627</name>
</gene>
<dbReference type="InterPro" id="IPR036322">
    <property type="entry name" value="WD40_repeat_dom_sf"/>
</dbReference>
<keyword evidence="5" id="KW-1185">Reference proteome</keyword>
<dbReference type="PANTHER" id="PTHR11227">
    <property type="entry name" value="WD-REPEAT PROTEIN INTERACTING WITH PHOSPHOINOSIDES WIPI -RELATED"/>
    <property type="match status" value="1"/>
</dbReference>
<evidence type="ECO:0000256" key="2">
    <source>
        <dbReference type="ARBA" id="ARBA00022737"/>
    </source>
</evidence>
<evidence type="ECO:0000313" key="5">
    <source>
        <dbReference type="Proteomes" id="UP000294003"/>
    </source>
</evidence>
<dbReference type="Proteomes" id="UP000294003">
    <property type="component" value="Unassembled WGS sequence"/>
</dbReference>
<reference evidence="4 5" key="1">
    <citation type="submission" date="2018-06" db="EMBL/GenBank/DDBJ databases">
        <title>Complete Genomes of Monosporascus.</title>
        <authorList>
            <person name="Robinson A.J."/>
            <person name="Natvig D.O."/>
        </authorList>
    </citation>
    <scope>NUCLEOTIDE SEQUENCE [LARGE SCALE GENOMIC DNA]</scope>
    <source>
        <strain evidence="4 5">CBS 609.92</strain>
    </source>
</reference>
<keyword evidence="1" id="KW-0853">WD repeat</keyword>
<accession>A0ABY0GVP5</accession>
<dbReference type="EMBL" id="QJNS01000373">
    <property type="protein sequence ID" value="RYO78604.1"/>
    <property type="molecule type" value="Genomic_DNA"/>
</dbReference>
<protein>
    <recommendedName>
        <fullName evidence="6">Anaphase-promoting complex subunit 4 WD40 domain-containing protein</fullName>
    </recommendedName>
</protein>
<name>A0ABY0GVP5_9PEZI</name>
<evidence type="ECO:0008006" key="6">
    <source>
        <dbReference type="Google" id="ProtNLM"/>
    </source>
</evidence>
<dbReference type="SUPFAM" id="SSF50978">
    <property type="entry name" value="WD40 repeat-like"/>
    <property type="match status" value="1"/>
</dbReference>
<evidence type="ECO:0000256" key="3">
    <source>
        <dbReference type="SAM" id="MobiDB-lite"/>
    </source>
</evidence>
<proteinExistence type="predicted"/>
<dbReference type="InterPro" id="IPR048720">
    <property type="entry name" value="PROPPIN"/>
</dbReference>